<gene>
    <name evidence="1" type="ORF">CAUJ_LOCUS3714</name>
</gene>
<dbReference type="GO" id="GO:0019894">
    <property type="term" value="F:kinesin binding"/>
    <property type="evidence" value="ECO:0007669"/>
    <property type="project" value="InterPro"/>
</dbReference>
<sequence length="719" mass="80940">MMRPTSSASFNSSLAKVSIDAHPSEQAIIVRYEQTIGNLRGRSATSVDIESKTIQKVISLKELTAQVDIRALSSVVLSKCPWIPSSSRKELEQVLHYLQKRSGQKLTTRSRSSSAVSLDRRQVQTPPMSAEMSKLDEYLECFYSETAAEKNRGALSILELTKIESNLTEMIENETMLGALARVFREDWKKNFDVATNIVRIFVNFSRFSKFHSTLMFHKVGSLCLTAMEHEVKRAESWQVDLRKSDPETARKLRTALRKQANLLAVCVTLLTNLAVDINVELKMVRRDLVSLLMKCLHMSIDSPNALTISTMQFLLKLSIFEENKAVMEQQNIVEKILKLFPITDTDLRKVTVKLLFNLAFDAKNTSKMVESGLVPHMAPLIEEGSKALNVLYLLSCNDDAKAMMAFTDAIQLLMRDVLTGGGSEVTKAVLLNTCIEKRNAQLVCGTDGQGLNLLMELALNSRDLMIAKVVRAIAAHEGPTQELFVGWMPRLLEIGMNEGTDSAEDKAALGLESLGAAAEIRVAPWAKLCEEHNMIPWMKDVLRMEFEEHEELAVMNEKKPLQLQVIIACGTMARQLDAARALIPLIDTFIFVLQSSQIDDEFVVQLLFMFLQMLRHKELADLLMGEDSALGAHIIDLMHDANASVREICDNSLVILGEHSQEWARRIAAERFRWHNAQWLEMVERGAHEFAQPDDDDYGADVIFDQYDDGFDLQEPLF</sequence>
<dbReference type="GO" id="GO:0007018">
    <property type="term" value="P:microtubule-based movement"/>
    <property type="evidence" value="ECO:0007669"/>
    <property type="project" value="TreeGrafter"/>
</dbReference>
<dbReference type="SMART" id="SM01297">
    <property type="entry name" value="KAP"/>
    <property type="match status" value="1"/>
</dbReference>
<dbReference type="SUPFAM" id="SSF48371">
    <property type="entry name" value="ARM repeat"/>
    <property type="match status" value="1"/>
</dbReference>
<evidence type="ECO:0000313" key="1">
    <source>
        <dbReference type="EMBL" id="CAD6187795.1"/>
    </source>
</evidence>
<name>A0A8S1GWU2_9PELO</name>
<accession>A0A8S1GWU2</accession>
<dbReference type="GO" id="GO:0035869">
    <property type="term" value="C:ciliary transition zone"/>
    <property type="evidence" value="ECO:0007669"/>
    <property type="project" value="TreeGrafter"/>
</dbReference>
<evidence type="ECO:0000313" key="2">
    <source>
        <dbReference type="Proteomes" id="UP000835052"/>
    </source>
</evidence>
<dbReference type="GO" id="GO:0005930">
    <property type="term" value="C:axoneme"/>
    <property type="evidence" value="ECO:0007669"/>
    <property type="project" value="TreeGrafter"/>
</dbReference>
<dbReference type="SMART" id="SM00185">
    <property type="entry name" value="ARM"/>
    <property type="match status" value="1"/>
</dbReference>
<comment type="caution">
    <text evidence="1">The sequence shown here is derived from an EMBL/GenBank/DDBJ whole genome shotgun (WGS) entry which is preliminary data.</text>
</comment>
<dbReference type="Proteomes" id="UP000835052">
    <property type="component" value="Unassembled WGS sequence"/>
</dbReference>
<dbReference type="InterPro" id="IPR016024">
    <property type="entry name" value="ARM-type_fold"/>
</dbReference>
<reference evidence="1" key="1">
    <citation type="submission" date="2020-10" db="EMBL/GenBank/DDBJ databases">
        <authorList>
            <person name="Kikuchi T."/>
        </authorList>
    </citation>
    <scope>NUCLEOTIDE SEQUENCE</scope>
    <source>
        <strain evidence="1">NKZ352</strain>
    </source>
</reference>
<dbReference type="GO" id="GO:0044782">
    <property type="term" value="P:cilium organization"/>
    <property type="evidence" value="ECO:0007669"/>
    <property type="project" value="TreeGrafter"/>
</dbReference>
<evidence type="ECO:0008006" key="3">
    <source>
        <dbReference type="Google" id="ProtNLM"/>
    </source>
</evidence>
<organism evidence="1 2">
    <name type="scientific">Caenorhabditis auriculariae</name>
    <dbReference type="NCBI Taxonomy" id="2777116"/>
    <lineage>
        <taxon>Eukaryota</taxon>
        <taxon>Metazoa</taxon>
        <taxon>Ecdysozoa</taxon>
        <taxon>Nematoda</taxon>
        <taxon>Chromadorea</taxon>
        <taxon>Rhabditida</taxon>
        <taxon>Rhabditina</taxon>
        <taxon>Rhabditomorpha</taxon>
        <taxon>Rhabditoidea</taxon>
        <taxon>Rhabditidae</taxon>
        <taxon>Peloderinae</taxon>
        <taxon>Caenorhabditis</taxon>
    </lineage>
</organism>
<dbReference type="AlphaFoldDB" id="A0A8S1GWU2"/>
<dbReference type="Gene3D" id="1.25.10.10">
    <property type="entry name" value="Leucine-rich Repeat Variant"/>
    <property type="match status" value="1"/>
</dbReference>
<keyword evidence="2" id="KW-1185">Reference proteome</keyword>
<dbReference type="InterPro" id="IPR011989">
    <property type="entry name" value="ARM-like"/>
</dbReference>
<dbReference type="GO" id="GO:0016939">
    <property type="term" value="C:kinesin II complex"/>
    <property type="evidence" value="ECO:0007669"/>
    <property type="project" value="TreeGrafter"/>
</dbReference>
<proteinExistence type="predicted"/>
<dbReference type="InterPro" id="IPR000225">
    <property type="entry name" value="Armadillo"/>
</dbReference>
<dbReference type="Pfam" id="PF05804">
    <property type="entry name" value="KAP"/>
    <property type="match status" value="1"/>
</dbReference>
<dbReference type="OrthoDB" id="10265679at2759"/>
<dbReference type="PANTHER" id="PTHR15605:SF2">
    <property type="entry name" value="KINESIN-ASSOCIATED PROTEIN 3"/>
    <property type="match status" value="1"/>
</dbReference>
<dbReference type="PANTHER" id="PTHR15605">
    <property type="entry name" value="KINESIN-ASSOCIATED PROTEINS"/>
    <property type="match status" value="1"/>
</dbReference>
<dbReference type="EMBL" id="CAJGYM010000007">
    <property type="protein sequence ID" value="CAD6187795.1"/>
    <property type="molecule type" value="Genomic_DNA"/>
</dbReference>
<dbReference type="InterPro" id="IPR008658">
    <property type="entry name" value="KAP3"/>
</dbReference>
<protein>
    <recommendedName>
        <fullName evidence="3">Kinesin-associated protein 3</fullName>
    </recommendedName>
</protein>